<keyword evidence="3" id="KW-0862">Zinc</keyword>
<sequence length="327" mass="37219">MAEEQPFVDSTELSPWDGQTPLPYELSSLTWDADHYKNSQNCYCYCGKSKTQWTSMYKCSGCKQLFHIECLHAKPHHPTLPGDSSYEFKCGLCNNNNGNEHFLQTTKGWLDIVRVALYNLVQNEKRKGSAKRFFQHREELCRFMEKNWANLCADKTRTKTWENTVMSTMSTRLQYFQSGAEIFHAAGYWGPTSESDPSTFVINGTKTQKTESGGNTKKSKTPTNNLVADKKRKAELLGVEDQKVKTAPIKKQKAQTTVFIPRAKFDPVKWGYKRLCIATEHSSDSMKIGPDQMTVSHDLGYRMARASFGVTSGNWYFEVEALPHNGN</sequence>
<dbReference type="EMBL" id="MDYQ01000138">
    <property type="protein sequence ID" value="PRP80801.1"/>
    <property type="molecule type" value="Genomic_DNA"/>
</dbReference>
<dbReference type="InterPro" id="IPR011011">
    <property type="entry name" value="Znf_FYVE_PHD"/>
</dbReference>
<dbReference type="Proteomes" id="UP000241769">
    <property type="component" value="Unassembled WGS sequence"/>
</dbReference>
<dbReference type="SMART" id="SM00249">
    <property type="entry name" value="PHD"/>
    <property type="match status" value="1"/>
</dbReference>
<proteinExistence type="predicted"/>
<dbReference type="Gene3D" id="2.60.120.920">
    <property type="match status" value="1"/>
</dbReference>
<dbReference type="GO" id="GO:0000976">
    <property type="term" value="F:transcription cis-regulatory region binding"/>
    <property type="evidence" value="ECO:0007669"/>
    <property type="project" value="TreeGrafter"/>
</dbReference>
<keyword evidence="2" id="KW-0863">Zinc-finger</keyword>
<dbReference type="SUPFAM" id="SSF57903">
    <property type="entry name" value="FYVE/PHD zinc finger"/>
    <property type="match status" value="1"/>
</dbReference>
<dbReference type="PANTHER" id="PTHR10598:SF0">
    <property type="entry name" value="SET1_ASH2 HISTONE METHYLTRANSFERASE COMPLEX SUBUNIT ASH2"/>
    <property type="match status" value="1"/>
</dbReference>
<evidence type="ECO:0000259" key="4">
    <source>
        <dbReference type="SMART" id="SM00249"/>
    </source>
</evidence>
<dbReference type="GO" id="GO:0048188">
    <property type="term" value="C:Set1C/COMPASS complex"/>
    <property type="evidence" value="ECO:0007669"/>
    <property type="project" value="InterPro"/>
</dbReference>
<dbReference type="InterPro" id="IPR037353">
    <property type="entry name" value="ASH2"/>
</dbReference>
<dbReference type="OrthoDB" id="18438at2759"/>
<dbReference type="AlphaFoldDB" id="A0A2P6NA12"/>
<evidence type="ECO:0000313" key="5">
    <source>
        <dbReference type="EMBL" id="PRP80801.1"/>
    </source>
</evidence>
<dbReference type="InterPro" id="IPR001965">
    <property type="entry name" value="Znf_PHD"/>
</dbReference>
<gene>
    <name evidence="5" type="ORF">PROFUN_11541</name>
</gene>
<evidence type="ECO:0000313" key="6">
    <source>
        <dbReference type="Proteomes" id="UP000241769"/>
    </source>
</evidence>
<reference evidence="5 6" key="1">
    <citation type="journal article" date="2018" name="Genome Biol. Evol.">
        <title>Multiple Roots of Fruiting Body Formation in Amoebozoa.</title>
        <authorList>
            <person name="Hillmann F."/>
            <person name="Forbes G."/>
            <person name="Novohradska S."/>
            <person name="Ferling I."/>
            <person name="Riege K."/>
            <person name="Groth M."/>
            <person name="Westermann M."/>
            <person name="Marz M."/>
            <person name="Spaller T."/>
            <person name="Winckler T."/>
            <person name="Schaap P."/>
            <person name="Glockner G."/>
        </authorList>
    </citation>
    <scope>NUCLEOTIDE SEQUENCE [LARGE SCALE GENOMIC DNA]</scope>
    <source>
        <strain evidence="5 6">Jena</strain>
    </source>
</reference>
<protein>
    <submittedName>
        <fullName evidence="5">Metal-response element-binding transcription factor 2-like</fullName>
    </submittedName>
</protein>
<evidence type="ECO:0000256" key="2">
    <source>
        <dbReference type="ARBA" id="ARBA00022771"/>
    </source>
</evidence>
<dbReference type="PANTHER" id="PTHR10598">
    <property type="entry name" value="SET1/ASH2 HISTONE METHYLTRANSFERASE COMPLEX SUBUNIT ASH2"/>
    <property type="match status" value="1"/>
</dbReference>
<feature type="domain" description="Zinc finger PHD-type" evidence="4">
    <location>
        <begin position="43"/>
        <end position="94"/>
    </location>
</feature>
<dbReference type="InterPro" id="IPR053835">
    <property type="entry name" value="ASH2L-like_WH"/>
</dbReference>
<dbReference type="Pfam" id="PF21198">
    <property type="entry name" value="ASH2L-like_WH"/>
    <property type="match status" value="1"/>
</dbReference>
<dbReference type="Gene3D" id="3.90.980.20">
    <property type="match status" value="1"/>
</dbReference>
<evidence type="ECO:0000256" key="3">
    <source>
        <dbReference type="ARBA" id="ARBA00022833"/>
    </source>
</evidence>
<feature type="non-terminal residue" evidence="5">
    <location>
        <position position="327"/>
    </location>
</feature>
<dbReference type="GO" id="GO:0008270">
    <property type="term" value="F:zinc ion binding"/>
    <property type="evidence" value="ECO:0007669"/>
    <property type="project" value="UniProtKB-KW"/>
</dbReference>
<keyword evidence="1" id="KW-0479">Metal-binding</keyword>
<dbReference type="InterPro" id="IPR043136">
    <property type="entry name" value="B30.2/SPRY_sf"/>
</dbReference>
<organism evidence="5 6">
    <name type="scientific">Planoprotostelium fungivorum</name>
    <dbReference type="NCBI Taxonomy" id="1890364"/>
    <lineage>
        <taxon>Eukaryota</taxon>
        <taxon>Amoebozoa</taxon>
        <taxon>Evosea</taxon>
        <taxon>Variosea</taxon>
        <taxon>Cavosteliida</taxon>
        <taxon>Cavosteliaceae</taxon>
        <taxon>Planoprotostelium</taxon>
    </lineage>
</organism>
<name>A0A2P6NA12_9EUKA</name>
<dbReference type="InParanoid" id="A0A2P6NA12"/>
<accession>A0A2P6NA12</accession>
<keyword evidence="6" id="KW-1185">Reference proteome</keyword>
<dbReference type="STRING" id="1890364.A0A2P6NA12"/>
<comment type="caution">
    <text evidence="5">The sequence shown here is derived from an EMBL/GenBank/DDBJ whole genome shotgun (WGS) entry which is preliminary data.</text>
</comment>
<evidence type="ECO:0000256" key="1">
    <source>
        <dbReference type="ARBA" id="ARBA00022723"/>
    </source>
</evidence>